<evidence type="ECO:0000256" key="6">
    <source>
        <dbReference type="RuleBase" id="RU365089"/>
    </source>
</evidence>
<gene>
    <name evidence="7" type="ORF">QE382_002324</name>
</gene>
<evidence type="ECO:0000313" key="7">
    <source>
        <dbReference type="EMBL" id="MDQ1150340.1"/>
    </source>
</evidence>
<dbReference type="Proteomes" id="UP001244640">
    <property type="component" value="Unassembled WGS sequence"/>
</dbReference>
<dbReference type="EMBL" id="JAUTBA010000001">
    <property type="protein sequence ID" value="MDQ1150340.1"/>
    <property type="molecule type" value="Genomic_DNA"/>
</dbReference>
<protein>
    <recommendedName>
        <fullName evidence="6">Mutator family transposase</fullName>
    </recommendedName>
</protein>
<dbReference type="PANTHER" id="PTHR33217:SF8">
    <property type="entry name" value="MUTATOR FAMILY TRANSPOSASE"/>
    <property type="match status" value="1"/>
</dbReference>
<evidence type="ECO:0000256" key="5">
    <source>
        <dbReference type="ARBA" id="ARBA00023172"/>
    </source>
</evidence>
<sequence>MDNWTYISNFFEYEDQVRKIIYTTNPIEGMHRQIRKIIKSEGAFSSEQALIKLMLYLIIKDIAKKWTMPIHNWGLTISQLYIRFGKRLKLERGF</sequence>
<dbReference type="Pfam" id="PF00872">
    <property type="entry name" value="Transposase_mut"/>
    <property type="match status" value="1"/>
</dbReference>
<evidence type="ECO:0000256" key="2">
    <source>
        <dbReference type="ARBA" id="ARBA00010961"/>
    </source>
</evidence>
<evidence type="ECO:0000256" key="4">
    <source>
        <dbReference type="ARBA" id="ARBA00023125"/>
    </source>
</evidence>
<organism evidence="7 8">
    <name type="scientific">Sphingobacterium zeae</name>
    <dbReference type="NCBI Taxonomy" id="1776859"/>
    <lineage>
        <taxon>Bacteria</taxon>
        <taxon>Pseudomonadati</taxon>
        <taxon>Bacteroidota</taxon>
        <taxon>Sphingobacteriia</taxon>
        <taxon>Sphingobacteriales</taxon>
        <taxon>Sphingobacteriaceae</taxon>
        <taxon>Sphingobacterium</taxon>
    </lineage>
</organism>
<dbReference type="PANTHER" id="PTHR33217">
    <property type="entry name" value="TRANSPOSASE FOR INSERTION SEQUENCE ELEMENT IS1081"/>
    <property type="match status" value="1"/>
</dbReference>
<reference evidence="7 8" key="1">
    <citation type="submission" date="2023-07" db="EMBL/GenBank/DDBJ databases">
        <title>Functional and genomic diversity of the sorghum phyllosphere microbiome.</title>
        <authorList>
            <person name="Shade A."/>
        </authorList>
    </citation>
    <scope>NUCLEOTIDE SEQUENCE [LARGE SCALE GENOMIC DNA]</scope>
    <source>
        <strain evidence="7 8">SORGH_AS_0892</strain>
    </source>
</reference>
<evidence type="ECO:0000313" key="8">
    <source>
        <dbReference type="Proteomes" id="UP001244640"/>
    </source>
</evidence>
<keyword evidence="3 6" id="KW-0815">Transposition</keyword>
<keyword evidence="5 6" id="KW-0233">DNA recombination</keyword>
<dbReference type="InterPro" id="IPR001207">
    <property type="entry name" value="Transposase_mutator"/>
</dbReference>
<keyword evidence="6" id="KW-0814">Transposable element</keyword>
<evidence type="ECO:0000256" key="1">
    <source>
        <dbReference type="ARBA" id="ARBA00002190"/>
    </source>
</evidence>
<proteinExistence type="inferred from homology"/>
<comment type="function">
    <text evidence="1 6">Required for the transposition of the insertion element.</text>
</comment>
<keyword evidence="4 6" id="KW-0238">DNA-binding</keyword>
<evidence type="ECO:0000256" key="3">
    <source>
        <dbReference type="ARBA" id="ARBA00022578"/>
    </source>
</evidence>
<comment type="similarity">
    <text evidence="2 6">Belongs to the transposase mutator family.</text>
</comment>
<name>A0ABU0U5X7_9SPHI</name>
<accession>A0ABU0U5X7</accession>
<keyword evidence="8" id="KW-1185">Reference proteome</keyword>
<comment type="caution">
    <text evidence="7">The sequence shown here is derived from an EMBL/GenBank/DDBJ whole genome shotgun (WGS) entry which is preliminary data.</text>
</comment>